<accession>A0A7M7NNV4</accession>
<dbReference type="OMA" id="NPVKGIM"/>
<protein>
    <submittedName>
        <fullName evidence="3">Uncharacterized protein</fullName>
    </submittedName>
</protein>
<dbReference type="EnsemblMetazoa" id="XM_030983643">
    <property type="protein sequence ID" value="XP_030839503"/>
    <property type="gene ID" value="LOC100892771"/>
</dbReference>
<feature type="region of interest" description="Disordered" evidence="1">
    <location>
        <begin position="122"/>
        <end position="174"/>
    </location>
</feature>
<dbReference type="KEGG" id="spu:100892771"/>
<dbReference type="AlphaFoldDB" id="A0A7M7NNV4"/>
<sequence length="350" mass="37207">MSSISTMPPSPMPAVEDNTNSMTTMAMMTTDEEINDSVTGGDIADLTTLAVPSQPQTTPSMNGDNVTITLSSSTTGNMTSTPDMGNTTSTLDMGNMTSTPDMGNSTLWPDTVNVTSNPVAENTTSLFDMGNSTSTPDMGNMTSPSNIENSTSPSDMRNATSSRDSNATETLTTGSMTTSEYVTVTFTSEYTDIVTDGLEDNNVTNATMTESNNTFTANTGNFTIMCKFTVQCLCLLVTTSEPETITDTDANDTRKRNGPSLPVALYMCISVILALCVVLLMGVIAHACASLRNRPTSYNISSRVNGHQNPAFDSGEVADDDEDNPVKGIMRGPRGDIESGMYNDNERTPL</sequence>
<proteinExistence type="predicted"/>
<keyword evidence="4" id="KW-1185">Reference proteome</keyword>
<keyword evidence="2" id="KW-0472">Membrane</keyword>
<dbReference type="InParanoid" id="A0A7M7NNV4"/>
<organism evidence="3 4">
    <name type="scientific">Strongylocentrotus purpuratus</name>
    <name type="common">Purple sea urchin</name>
    <dbReference type="NCBI Taxonomy" id="7668"/>
    <lineage>
        <taxon>Eukaryota</taxon>
        <taxon>Metazoa</taxon>
        <taxon>Echinodermata</taxon>
        <taxon>Eleutherozoa</taxon>
        <taxon>Echinozoa</taxon>
        <taxon>Echinoidea</taxon>
        <taxon>Euechinoidea</taxon>
        <taxon>Echinacea</taxon>
        <taxon>Camarodonta</taxon>
        <taxon>Echinidea</taxon>
        <taxon>Strongylocentrotidae</taxon>
        <taxon>Strongylocentrotus</taxon>
    </lineage>
</organism>
<keyword evidence="2" id="KW-0812">Transmembrane</keyword>
<reference evidence="4" key="1">
    <citation type="submission" date="2015-02" db="EMBL/GenBank/DDBJ databases">
        <title>Genome sequencing for Strongylocentrotus purpuratus.</title>
        <authorList>
            <person name="Murali S."/>
            <person name="Liu Y."/>
            <person name="Vee V."/>
            <person name="English A."/>
            <person name="Wang M."/>
            <person name="Skinner E."/>
            <person name="Han Y."/>
            <person name="Muzny D.M."/>
            <person name="Worley K.C."/>
            <person name="Gibbs R.A."/>
        </authorList>
    </citation>
    <scope>NUCLEOTIDE SEQUENCE</scope>
</reference>
<name>A0A7M7NNV4_STRPU</name>
<evidence type="ECO:0000313" key="4">
    <source>
        <dbReference type="Proteomes" id="UP000007110"/>
    </source>
</evidence>
<evidence type="ECO:0000313" key="3">
    <source>
        <dbReference type="EnsemblMetazoa" id="XP_030839503"/>
    </source>
</evidence>
<dbReference type="Proteomes" id="UP000007110">
    <property type="component" value="Unassembled WGS sequence"/>
</dbReference>
<evidence type="ECO:0000256" key="1">
    <source>
        <dbReference type="SAM" id="MobiDB-lite"/>
    </source>
</evidence>
<reference evidence="3" key="2">
    <citation type="submission" date="2021-01" db="UniProtKB">
        <authorList>
            <consortium name="EnsemblMetazoa"/>
        </authorList>
    </citation>
    <scope>IDENTIFICATION</scope>
</reference>
<dbReference type="GeneID" id="100892771"/>
<dbReference type="RefSeq" id="XP_030839503.1">
    <property type="nucleotide sequence ID" value="XM_030983643.1"/>
</dbReference>
<feature type="compositionally biased region" description="Polar residues" evidence="1">
    <location>
        <begin position="122"/>
        <end position="167"/>
    </location>
</feature>
<dbReference type="OrthoDB" id="9933339at2759"/>
<feature type="region of interest" description="Disordered" evidence="1">
    <location>
        <begin position="299"/>
        <end position="350"/>
    </location>
</feature>
<feature type="compositionally biased region" description="Polar residues" evidence="1">
    <location>
        <begin position="299"/>
        <end position="308"/>
    </location>
</feature>
<evidence type="ECO:0000256" key="2">
    <source>
        <dbReference type="SAM" id="Phobius"/>
    </source>
</evidence>
<feature type="transmembrane region" description="Helical" evidence="2">
    <location>
        <begin position="263"/>
        <end position="285"/>
    </location>
</feature>
<keyword evidence="2" id="KW-1133">Transmembrane helix</keyword>